<dbReference type="PANTHER" id="PTHR43479:SF7">
    <property type="entry name" value="TETR-FAMILY TRANSCRIPTIONAL REGULATOR"/>
    <property type="match status" value="1"/>
</dbReference>
<name>A0A4Y3PNR3_BREPA</name>
<dbReference type="Proteomes" id="UP000316882">
    <property type="component" value="Unassembled WGS sequence"/>
</dbReference>
<dbReference type="STRING" id="54914.AV540_01585"/>
<sequence length="195" mass="22215">MKEDVRVYKTKKSMARALVSLLQEKDFSQITIKDICTRSLSSQSTFYSHYTDKYDLLEKMVKHQADFFQKEMAQRFVSIQHGNMAKVIELIIDLTAANKTEMATLLNVHVPSADLSKEVELILYNACYAYLDKALSSPTVSVDYLAKLYVANAMVLLNWTLQNEKDMGAIQLASTMQQYIFEWVQNGHPSVGTHS</sequence>
<dbReference type="PANTHER" id="PTHR43479">
    <property type="entry name" value="ACREF/ENVCD OPERON REPRESSOR-RELATED"/>
    <property type="match status" value="1"/>
</dbReference>
<protein>
    <submittedName>
        <fullName evidence="4">AcrR family transcriptional regulator</fullName>
    </submittedName>
</protein>
<evidence type="ECO:0000313" key="4">
    <source>
        <dbReference type="EMBL" id="GEB32041.1"/>
    </source>
</evidence>
<dbReference type="AlphaFoldDB" id="A0A4Y3PNR3"/>
<feature type="DNA-binding region" description="H-T-H motif" evidence="2">
    <location>
        <begin position="31"/>
        <end position="50"/>
    </location>
</feature>
<evidence type="ECO:0000259" key="3">
    <source>
        <dbReference type="PROSITE" id="PS50977"/>
    </source>
</evidence>
<accession>A0A4Y3PNR3</accession>
<dbReference type="Pfam" id="PF00440">
    <property type="entry name" value="TetR_N"/>
    <property type="match status" value="1"/>
</dbReference>
<evidence type="ECO:0000313" key="5">
    <source>
        <dbReference type="Proteomes" id="UP000316882"/>
    </source>
</evidence>
<organism evidence="4 5">
    <name type="scientific">Brevibacillus parabrevis</name>
    <dbReference type="NCBI Taxonomy" id="54914"/>
    <lineage>
        <taxon>Bacteria</taxon>
        <taxon>Bacillati</taxon>
        <taxon>Bacillota</taxon>
        <taxon>Bacilli</taxon>
        <taxon>Bacillales</taxon>
        <taxon>Paenibacillaceae</taxon>
        <taxon>Brevibacillus</taxon>
    </lineage>
</organism>
<dbReference type="PROSITE" id="PS50977">
    <property type="entry name" value="HTH_TETR_2"/>
    <property type="match status" value="1"/>
</dbReference>
<dbReference type="InterPro" id="IPR050624">
    <property type="entry name" value="HTH-type_Tx_Regulator"/>
</dbReference>
<dbReference type="Gene3D" id="1.10.357.10">
    <property type="entry name" value="Tetracycline Repressor, domain 2"/>
    <property type="match status" value="1"/>
</dbReference>
<proteinExistence type="predicted"/>
<gene>
    <name evidence="4" type="ORF">BPA01_16210</name>
</gene>
<keyword evidence="5" id="KW-1185">Reference proteome</keyword>
<evidence type="ECO:0000256" key="1">
    <source>
        <dbReference type="ARBA" id="ARBA00023125"/>
    </source>
</evidence>
<dbReference type="SUPFAM" id="SSF46689">
    <property type="entry name" value="Homeodomain-like"/>
    <property type="match status" value="1"/>
</dbReference>
<evidence type="ECO:0000256" key="2">
    <source>
        <dbReference type="PROSITE-ProRule" id="PRU00335"/>
    </source>
</evidence>
<dbReference type="RefSeq" id="WP_122966295.1">
    <property type="nucleotide sequence ID" value="NZ_BJMH01000006.1"/>
</dbReference>
<reference evidence="4 5" key="1">
    <citation type="submission" date="2019-06" db="EMBL/GenBank/DDBJ databases">
        <title>Whole genome shotgun sequence of Brevibacillus parabrevis NBRC 12334.</title>
        <authorList>
            <person name="Hosoyama A."/>
            <person name="Uohara A."/>
            <person name="Ohji S."/>
            <person name="Ichikawa N."/>
        </authorList>
    </citation>
    <scope>NUCLEOTIDE SEQUENCE [LARGE SCALE GENOMIC DNA]</scope>
    <source>
        <strain evidence="4 5">NBRC 12334</strain>
    </source>
</reference>
<dbReference type="EMBL" id="BJMH01000006">
    <property type="protein sequence ID" value="GEB32041.1"/>
    <property type="molecule type" value="Genomic_DNA"/>
</dbReference>
<feature type="domain" description="HTH tetR-type" evidence="3">
    <location>
        <begin position="8"/>
        <end position="68"/>
    </location>
</feature>
<dbReference type="InterPro" id="IPR009057">
    <property type="entry name" value="Homeodomain-like_sf"/>
</dbReference>
<comment type="caution">
    <text evidence="4">The sequence shown here is derived from an EMBL/GenBank/DDBJ whole genome shotgun (WGS) entry which is preliminary data.</text>
</comment>
<dbReference type="InterPro" id="IPR001647">
    <property type="entry name" value="HTH_TetR"/>
</dbReference>
<dbReference type="GO" id="GO:0003677">
    <property type="term" value="F:DNA binding"/>
    <property type="evidence" value="ECO:0007669"/>
    <property type="project" value="UniProtKB-UniRule"/>
</dbReference>
<keyword evidence="1 2" id="KW-0238">DNA-binding</keyword>